<accession>A0ABP9G6R0</accession>
<evidence type="ECO:0000313" key="3">
    <source>
        <dbReference type="Proteomes" id="UP001499993"/>
    </source>
</evidence>
<protein>
    <submittedName>
        <fullName evidence="2">Uncharacterized protein</fullName>
    </submittedName>
</protein>
<name>A0ABP9G6R0_9ACTN</name>
<evidence type="ECO:0000313" key="2">
    <source>
        <dbReference type="EMBL" id="GAA4930939.1"/>
    </source>
</evidence>
<feature type="region of interest" description="Disordered" evidence="1">
    <location>
        <begin position="1"/>
        <end position="24"/>
    </location>
</feature>
<comment type="caution">
    <text evidence="2">The sequence shown here is derived from an EMBL/GenBank/DDBJ whole genome shotgun (WGS) entry which is preliminary data.</text>
</comment>
<dbReference type="EMBL" id="BAABIK010000003">
    <property type="protein sequence ID" value="GAA4930939.1"/>
    <property type="molecule type" value="Genomic_DNA"/>
</dbReference>
<evidence type="ECO:0000256" key="1">
    <source>
        <dbReference type="SAM" id="MobiDB-lite"/>
    </source>
</evidence>
<gene>
    <name evidence="2" type="ORF">GCM10023224_08470</name>
</gene>
<proteinExistence type="predicted"/>
<keyword evidence="3" id="KW-1185">Reference proteome</keyword>
<reference evidence="3" key="1">
    <citation type="journal article" date="2019" name="Int. J. Syst. Evol. Microbiol.">
        <title>The Global Catalogue of Microorganisms (GCM) 10K type strain sequencing project: providing services to taxonomists for standard genome sequencing and annotation.</title>
        <authorList>
            <consortium name="The Broad Institute Genomics Platform"/>
            <consortium name="The Broad Institute Genome Sequencing Center for Infectious Disease"/>
            <person name="Wu L."/>
            <person name="Ma J."/>
        </authorList>
    </citation>
    <scope>NUCLEOTIDE SEQUENCE [LARGE SCALE GENOMIC DNA]</scope>
    <source>
        <strain evidence="3">JCM 18123</strain>
    </source>
</reference>
<dbReference type="Proteomes" id="UP001499993">
    <property type="component" value="Unassembled WGS sequence"/>
</dbReference>
<organism evidence="2 3">
    <name type="scientific">Streptomonospora halophila</name>
    <dbReference type="NCBI Taxonomy" id="427369"/>
    <lineage>
        <taxon>Bacteria</taxon>
        <taxon>Bacillati</taxon>
        <taxon>Actinomycetota</taxon>
        <taxon>Actinomycetes</taxon>
        <taxon>Streptosporangiales</taxon>
        <taxon>Nocardiopsidaceae</taxon>
        <taxon>Streptomonospora</taxon>
    </lineage>
</organism>
<sequence length="78" mass="8522">MTRSGHCDSRVTGMPPPEPDPRGRVGEFYKRAAFTAVRNADHSALGKDRCPAWGCLESRTATEEGSWAYSTQLALVPL</sequence>